<keyword evidence="3" id="KW-1185">Reference proteome</keyword>
<organism evidence="1 3">
    <name type="scientific">Gossypium arboreum</name>
    <name type="common">Tree cotton</name>
    <name type="synonym">Gossypium nanking</name>
    <dbReference type="NCBI Taxonomy" id="29729"/>
    <lineage>
        <taxon>Eukaryota</taxon>
        <taxon>Viridiplantae</taxon>
        <taxon>Streptophyta</taxon>
        <taxon>Embryophyta</taxon>
        <taxon>Tracheophyta</taxon>
        <taxon>Spermatophyta</taxon>
        <taxon>Magnoliopsida</taxon>
        <taxon>eudicotyledons</taxon>
        <taxon>Gunneridae</taxon>
        <taxon>Pentapetalae</taxon>
        <taxon>rosids</taxon>
        <taxon>malvids</taxon>
        <taxon>Malvales</taxon>
        <taxon>Malvaceae</taxon>
        <taxon>Malvoideae</taxon>
        <taxon>Gossypium</taxon>
    </lineage>
</organism>
<protein>
    <submittedName>
        <fullName evidence="1">Uncharacterized protein</fullName>
    </submittedName>
</protein>
<proteinExistence type="predicted"/>
<dbReference type="EMBL" id="KN434741">
    <property type="protein sequence ID" value="KHG26012.1"/>
    <property type="molecule type" value="Genomic_DNA"/>
</dbReference>
<evidence type="ECO:0000313" key="3">
    <source>
        <dbReference type="Proteomes" id="UP000032142"/>
    </source>
</evidence>
<dbReference type="EMBL" id="KN412300">
    <property type="protein sequence ID" value="KHG19159.1"/>
    <property type="molecule type" value="Genomic_DNA"/>
</dbReference>
<name>A0A0B0P4U2_GOSAR</name>
<evidence type="ECO:0000313" key="2">
    <source>
        <dbReference type="EMBL" id="KHG26012.1"/>
    </source>
</evidence>
<dbReference type="AlphaFoldDB" id="A0A0B0P4U2"/>
<accession>A0A0B0P4U2</accession>
<reference evidence="3" key="2">
    <citation type="submission" date="2014-09" db="EMBL/GenBank/DDBJ databases">
        <authorList>
            <person name="Mudge J."/>
            <person name="Ramaraj T."/>
            <person name="Lindquist I.E."/>
            <person name="Bharti A.K."/>
            <person name="Sundararajan A."/>
            <person name="Cameron C.T."/>
            <person name="Woodward J.E."/>
            <person name="May G.D."/>
            <person name="Brubaker C."/>
            <person name="Broadhvest J."/>
            <person name="Wilkins T.A."/>
        </authorList>
    </citation>
    <scope>NUCLEOTIDE SEQUENCE</scope>
    <source>
        <strain evidence="3">cv. AKA8401</strain>
    </source>
</reference>
<evidence type="ECO:0000313" key="1">
    <source>
        <dbReference type="EMBL" id="KHG19159.1"/>
    </source>
</evidence>
<gene>
    <name evidence="2" type="ORF">F383_00077</name>
    <name evidence="1" type="ORF">F383_06057</name>
</gene>
<dbReference type="Proteomes" id="UP000032142">
    <property type="component" value="Unassembled WGS sequence"/>
</dbReference>
<reference evidence="1" key="1">
    <citation type="submission" date="2014-09" db="EMBL/GenBank/DDBJ databases">
        <title>G. arboreum L. cv. AKA8401 A2 genome assembly version 1.0.</title>
        <authorList>
            <person name="Mudge J."/>
            <person name="Ramaraj T."/>
            <person name="Lindquist I.E."/>
            <person name="Bharti A.K."/>
            <person name="Sundararajan A."/>
            <person name="Cameron C.T."/>
            <person name="Woodward J.E."/>
            <person name="May G.D."/>
            <person name="Brubaker C."/>
            <person name="Broadhvest J."/>
            <person name="Wilkins T.A."/>
        </authorList>
    </citation>
    <scope>NUCLEOTIDE SEQUENCE</scope>
</reference>
<sequence>MARERAYMCYEIEVTMATYVTPCVQGFPSIRYYYSEWFISVSKLAWIGDRQRSHHSIKLSFWVSMILNILSVWHV</sequence>